<gene>
    <name evidence="2" type="primary">WDR31_5</name>
    <name evidence="2" type="ORF">BG015_009212</name>
</gene>
<feature type="region of interest" description="Disordered" evidence="1">
    <location>
        <begin position="1"/>
        <end position="59"/>
    </location>
</feature>
<comment type="caution">
    <text evidence="2">The sequence shown here is derived from an EMBL/GenBank/DDBJ whole genome shotgun (WGS) entry which is preliminary data.</text>
</comment>
<dbReference type="Proteomes" id="UP000748756">
    <property type="component" value="Unassembled WGS sequence"/>
</dbReference>
<sequence>MTNDDLVELSNLPLGGGDDNSATTAPTEKREKTRKPLGGAKSQYKAKLNVRGSNKSSPNSLAMNQLHLDDPSPVFVNEPSVLLVEKTLHKVQLQRLKEYRQPVYIPTMAKSSFQARDDDFFLLMDKVNEFLKSERQVMLILGDSGAGKSTFNMNLELGLLQAYKSGDPIPLFINLPSIRDPEDDMIGKQLKAHGFSKAQILNLKEHRQFILICDGYDESQLTTNLHTSNSFNCAGQWSVKLIISCRTQYLGQDYHGRFVPQRGSHYRRRTLALFQEAIIAPFSKNQIRNYVGQYVPLKPRTWTIQNYMEKLTTIPNLLNLVKNPFLLTLALETLPDVTEGKVDLSAVLVTRVQLYDIFVEHWLDVNKR</sequence>
<protein>
    <submittedName>
        <fullName evidence="2">WD_REPEATS_REGION domain-containing protein</fullName>
    </submittedName>
</protein>
<name>A0A9P5RWB8_9FUNG</name>
<proteinExistence type="predicted"/>
<dbReference type="InterPro" id="IPR027417">
    <property type="entry name" value="P-loop_NTPase"/>
</dbReference>
<dbReference type="Gene3D" id="3.40.50.300">
    <property type="entry name" value="P-loop containing nucleotide triphosphate hydrolases"/>
    <property type="match status" value="1"/>
</dbReference>
<keyword evidence="3" id="KW-1185">Reference proteome</keyword>
<accession>A0A9P5RWB8</accession>
<reference evidence="2" key="1">
    <citation type="journal article" date="2020" name="Fungal Divers.">
        <title>Resolving the Mortierellaceae phylogeny through synthesis of multi-gene phylogenetics and phylogenomics.</title>
        <authorList>
            <person name="Vandepol N."/>
            <person name="Liber J."/>
            <person name="Desiro A."/>
            <person name="Na H."/>
            <person name="Kennedy M."/>
            <person name="Barry K."/>
            <person name="Grigoriev I.V."/>
            <person name="Miller A.N."/>
            <person name="O'Donnell K."/>
            <person name="Stajich J.E."/>
            <person name="Bonito G."/>
        </authorList>
    </citation>
    <scope>NUCLEOTIDE SEQUENCE</scope>
    <source>
        <strain evidence="2">NRRL 6426</strain>
    </source>
</reference>
<evidence type="ECO:0000313" key="2">
    <source>
        <dbReference type="EMBL" id="KAF9149024.1"/>
    </source>
</evidence>
<feature type="non-terminal residue" evidence="2">
    <location>
        <position position="368"/>
    </location>
</feature>
<evidence type="ECO:0000313" key="3">
    <source>
        <dbReference type="Proteomes" id="UP000748756"/>
    </source>
</evidence>
<organism evidence="2 3">
    <name type="scientific">Linnemannia schmuckeri</name>
    <dbReference type="NCBI Taxonomy" id="64567"/>
    <lineage>
        <taxon>Eukaryota</taxon>
        <taxon>Fungi</taxon>
        <taxon>Fungi incertae sedis</taxon>
        <taxon>Mucoromycota</taxon>
        <taxon>Mortierellomycotina</taxon>
        <taxon>Mortierellomycetes</taxon>
        <taxon>Mortierellales</taxon>
        <taxon>Mortierellaceae</taxon>
        <taxon>Linnemannia</taxon>
    </lineage>
</organism>
<dbReference type="AlphaFoldDB" id="A0A9P5RWB8"/>
<evidence type="ECO:0000256" key="1">
    <source>
        <dbReference type="SAM" id="MobiDB-lite"/>
    </source>
</evidence>
<dbReference type="EMBL" id="JAAAUQ010000584">
    <property type="protein sequence ID" value="KAF9149024.1"/>
    <property type="molecule type" value="Genomic_DNA"/>
</dbReference>
<dbReference type="OrthoDB" id="2443807at2759"/>